<dbReference type="Pfam" id="PF10453">
    <property type="entry name" value="NUFIP1"/>
    <property type="match status" value="1"/>
</dbReference>
<evidence type="ECO:0000256" key="1">
    <source>
        <dbReference type="SAM" id="MobiDB-lite"/>
    </source>
</evidence>
<evidence type="ECO:0000313" key="3">
    <source>
        <dbReference type="EMBL" id="KAG5456737.1"/>
    </source>
</evidence>
<feature type="compositionally biased region" description="Basic residues" evidence="1">
    <location>
        <begin position="12"/>
        <end position="22"/>
    </location>
</feature>
<accession>A0A8H7ZPJ7</accession>
<evidence type="ECO:0000313" key="4">
    <source>
        <dbReference type="Proteomes" id="UP000673691"/>
    </source>
</evidence>
<feature type="non-terminal residue" evidence="3">
    <location>
        <position position="1"/>
    </location>
</feature>
<dbReference type="EMBL" id="JAEFCI010011237">
    <property type="protein sequence ID" value="KAG5456737.1"/>
    <property type="molecule type" value="Genomic_DNA"/>
</dbReference>
<feature type="domain" description="FMR1-interacting protein 1 conserved" evidence="2">
    <location>
        <begin position="51"/>
        <end position="80"/>
    </location>
</feature>
<feature type="region of interest" description="Disordered" evidence="1">
    <location>
        <begin position="1"/>
        <end position="230"/>
    </location>
</feature>
<feature type="compositionally biased region" description="Basic and acidic residues" evidence="1">
    <location>
        <begin position="89"/>
        <end position="100"/>
    </location>
</feature>
<feature type="compositionally biased region" description="Basic and acidic residues" evidence="1">
    <location>
        <begin position="53"/>
        <end position="68"/>
    </location>
</feature>
<feature type="compositionally biased region" description="Gly residues" evidence="1">
    <location>
        <begin position="1"/>
        <end position="11"/>
    </location>
</feature>
<dbReference type="OrthoDB" id="273070at2759"/>
<feature type="non-terminal residue" evidence="3">
    <location>
        <position position="230"/>
    </location>
</feature>
<reference evidence="3 4" key="1">
    <citation type="journal article" name="Sci. Rep.">
        <title>Genome-scale phylogenetic analyses confirm Olpidium as the closest living zoosporic fungus to the non-flagellated, terrestrial fungi.</title>
        <authorList>
            <person name="Chang Y."/>
            <person name="Rochon D."/>
            <person name="Sekimoto S."/>
            <person name="Wang Y."/>
            <person name="Chovatia M."/>
            <person name="Sandor L."/>
            <person name="Salamov A."/>
            <person name="Grigoriev I.V."/>
            <person name="Stajich J.E."/>
            <person name="Spatafora J.W."/>
        </authorList>
    </citation>
    <scope>NUCLEOTIDE SEQUENCE [LARGE SCALE GENOMIC DNA]</scope>
    <source>
        <strain evidence="3">S191</strain>
    </source>
</reference>
<name>A0A8H7ZPJ7_9FUNG</name>
<dbReference type="Proteomes" id="UP000673691">
    <property type="component" value="Unassembled WGS sequence"/>
</dbReference>
<feature type="compositionally biased region" description="Acidic residues" evidence="1">
    <location>
        <begin position="167"/>
        <end position="191"/>
    </location>
</feature>
<organism evidence="3 4">
    <name type="scientific">Olpidium bornovanus</name>
    <dbReference type="NCBI Taxonomy" id="278681"/>
    <lineage>
        <taxon>Eukaryota</taxon>
        <taxon>Fungi</taxon>
        <taxon>Fungi incertae sedis</taxon>
        <taxon>Olpidiomycota</taxon>
        <taxon>Olpidiomycotina</taxon>
        <taxon>Olpidiomycetes</taxon>
        <taxon>Olpidiales</taxon>
        <taxon>Olpidiaceae</taxon>
        <taxon>Olpidium</taxon>
    </lineage>
</organism>
<feature type="compositionally biased region" description="Low complexity" evidence="1">
    <location>
        <begin position="132"/>
        <end position="144"/>
    </location>
</feature>
<keyword evidence="4" id="KW-1185">Reference proteome</keyword>
<feature type="compositionally biased region" description="Basic and acidic residues" evidence="1">
    <location>
        <begin position="145"/>
        <end position="157"/>
    </location>
</feature>
<gene>
    <name evidence="3" type="ORF">BJ554DRAFT_3428</name>
</gene>
<sequence length="230" mass="23927">AGGGGHGARGGRGGRRGGHHGWPRPTDCRSPRQPARGAGGWDGAPVMTFDLDTPEKIERWRAERRKNYPTDANILRKKQEAAGVPLPSGEKRGPAGDLDNRGGVPGKRSRVGAAEKEDEASEVSTAAVGLVADYSSESDAAAEGGDAKSPQEAESRAAKKAGRGSEDGNEDEEDGEDGEDGEDDDAGEPDAEPVSVSRAGGSDAKHDDEGAEGAGLDGRPQRDRRKRLPC</sequence>
<dbReference type="AlphaFoldDB" id="A0A8H7ZPJ7"/>
<proteinExistence type="predicted"/>
<protein>
    <recommendedName>
        <fullName evidence="2">FMR1-interacting protein 1 conserved domain-containing protein</fullName>
    </recommendedName>
</protein>
<evidence type="ECO:0000259" key="2">
    <source>
        <dbReference type="Pfam" id="PF10453"/>
    </source>
</evidence>
<comment type="caution">
    <text evidence="3">The sequence shown here is derived from an EMBL/GenBank/DDBJ whole genome shotgun (WGS) entry which is preliminary data.</text>
</comment>
<dbReference type="InterPro" id="IPR019496">
    <property type="entry name" value="NUFIP1_cons_dom"/>
</dbReference>